<dbReference type="InterPro" id="IPR004374">
    <property type="entry name" value="PrfB"/>
</dbReference>
<protein>
    <recommendedName>
        <fullName evidence="5">Peptide chain release factor 2</fullName>
    </recommendedName>
</protein>
<evidence type="ECO:0000259" key="6">
    <source>
        <dbReference type="PROSITE" id="PS00745"/>
    </source>
</evidence>
<evidence type="ECO:0000313" key="8">
    <source>
        <dbReference type="Proteomes" id="UP000002231"/>
    </source>
</evidence>
<dbReference type="HOGENOM" id="CLU_036856_6_1_10"/>
<dbReference type="AlphaFoldDB" id="E0TJL6"/>
<organism evidence="7 8">
    <name type="scientific">Karelsulcia muelleri (strain CARI)</name>
    <name type="common">Sulcia muelleri</name>
    <dbReference type="NCBI Taxonomy" id="706194"/>
    <lineage>
        <taxon>Bacteria</taxon>
        <taxon>Pseudomonadati</taxon>
        <taxon>Bacteroidota</taxon>
        <taxon>Flavobacteriia</taxon>
        <taxon>Flavobacteriales</taxon>
        <taxon>Candidatus Karelsulcia</taxon>
    </lineage>
</organism>
<dbReference type="Gene3D" id="3.30.70.1660">
    <property type="match status" value="1"/>
</dbReference>
<dbReference type="SUPFAM" id="SSF75620">
    <property type="entry name" value="Release factor"/>
    <property type="match status" value="1"/>
</dbReference>
<dbReference type="Proteomes" id="UP000002231">
    <property type="component" value="Chromosome"/>
</dbReference>
<dbReference type="EMBL" id="CP002163">
    <property type="protein sequence ID" value="ADM89993.1"/>
    <property type="molecule type" value="Genomic_DNA"/>
</dbReference>
<dbReference type="NCBIfam" id="TIGR00020">
    <property type="entry name" value="prfB"/>
    <property type="match status" value="1"/>
</dbReference>
<dbReference type="InterPro" id="IPR045853">
    <property type="entry name" value="Pep_chain_release_fac_I_sf"/>
</dbReference>
<dbReference type="PANTHER" id="PTHR43116">
    <property type="entry name" value="PEPTIDE CHAIN RELEASE FACTOR 2"/>
    <property type="match status" value="1"/>
</dbReference>
<dbReference type="Pfam" id="PF03462">
    <property type="entry name" value="PCRF"/>
    <property type="match status" value="1"/>
</dbReference>
<evidence type="ECO:0000256" key="4">
    <source>
        <dbReference type="ARBA" id="ARBA00022917"/>
    </source>
</evidence>
<dbReference type="InterPro" id="IPR005139">
    <property type="entry name" value="PCRF"/>
</dbReference>
<evidence type="ECO:0000256" key="5">
    <source>
        <dbReference type="NCBIfam" id="TIGR00020"/>
    </source>
</evidence>
<sequence length="337" mass="39690">MITKEKIKKIWIKIKFIYFLLKIKFLKLKILKKNKKKVKSLYIIIKKLLYDIKIFLYEIKSLKKRELINKLNKIKNFINQIESQIIFTKKEYKLNAIIQITPGAGGTESCDWVSMLYRMYTMWAEKNNYSIKELYNLQGDVGGLKYILFEVQGFSPFGFLKGENGVHRLVRISPFDNSKRHTSFASVYIYPLINDDIKIKINNSDIKWSTFRSGGSGGQNVNKVETGVRLHHKPTNIIIENTETRSQIKNKTKALKLLKSRLYYIEKQNKNIIRKKNKLKKIEWGSQIRNYIMHPYKLVKDLKTGYETSNINSVMDGNLNNFLKNYLILLLKKKSKI</sequence>
<dbReference type="GO" id="GO:0016149">
    <property type="term" value="F:translation release factor activity, codon specific"/>
    <property type="evidence" value="ECO:0007669"/>
    <property type="project" value="InterPro"/>
</dbReference>
<name>E0TJL6_KARMC</name>
<comment type="similarity">
    <text evidence="1">Belongs to the prokaryotic/mitochondrial release factor family.</text>
</comment>
<evidence type="ECO:0000313" key="7">
    <source>
        <dbReference type="EMBL" id="ADM89993.1"/>
    </source>
</evidence>
<dbReference type="Pfam" id="PF00472">
    <property type="entry name" value="RF-1"/>
    <property type="match status" value="1"/>
</dbReference>
<dbReference type="KEGG" id="sum:SMCARI_192"/>
<dbReference type="InterPro" id="IPR000352">
    <property type="entry name" value="Pep_chain_release_fac_I"/>
</dbReference>
<dbReference type="Gene3D" id="3.30.160.20">
    <property type="match status" value="1"/>
</dbReference>
<dbReference type="STRING" id="706194.SMCARI_192"/>
<feature type="domain" description="Prokaryotic-type class I peptide chain release factors" evidence="6">
    <location>
        <begin position="212"/>
        <end position="228"/>
    </location>
</feature>
<keyword evidence="2" id="KW-0488">Methylation</keyword>
<gene>
    <name evidence="7" type="primary">prfB</name>
    <name evidence="7" type="ordered locus">SMCARI_192</name>
</gene>
<dbReference type="GO" id="GO:0005737">
    <property type="term" value="C:cytoplasm"/>
    <property type="evidence" value="ECO:0007669"/>
    <property type="project" value="InterPro"/>
</dbReference>
<keyword evidence="4" id="KW-0648">Protein biosynthesis</keyword>
<proteinExistence type="inferred from homology"/>
<dbReference type="PANTHER" id="PTHR43116:SF3">
    <property type="entry name" value="CLASS I PEPTIDE CHAIN RELEASE FACTOR"/>
    <property type="match status" value="1"/>
</dbReference>
<dbReference type="SMART" id="SM00937">
    <property type="entry name" value="PCRF"/>
    <property type="match status" value="1"/>
</dbReference>
<keyword evidence="3" id="KW-0963">Cytoplasm</keyword>
<dbReference type="PROSITE" id="PS00745">
    <property type="entry name" value="RF_PROK_I"/>
    <property type="match status" value="1"/>
</dbReference>
<evidence type="ECO:0000256" key="2">
    <source>
        <dbReference type="ARBA" id="ARBA00022481"/>
    </source>
</evidence>
<reference evidence="8" key="1">
    <citation type="journal article" date="2010" name="Genome Biol. Evol.">
        <title>Functional convergence in reduced genomes of bacterial symbionts spanning 200 My of evolution.</title>
        <authorList>
            <person name="McCutcheon J.P."/>
            <person name="Moran N.A."/>
        </authorList>
    </citation>
    <scope>NUCLEOTIDE SEQUENCE [LARGE SCALE GENOMIC DNA]</scope>
    <source>
        <strain evidence="8">CARI</strain>
    </source>
</reference>
<accession>E0TJL6</accession>
<dbReference type="FunFam" id="3.30.160.20:FF:000040">
    <property type="entry name" value="Peptide chain release factor 2"/>
    <property type="match status" value="1"/>
</dbReference>
<evidence type="ECO:0000256" key="3">
    <source>
        <dbReference type="ARBA" id="ARBA00022490"/>
    </source>
</evidence>
<keyword evidence="8" id="KW-1185">Reference proteome</keyword>
<evidence type="ECO:0000256" key="1">
    <source>
        <dbReference type="ARBA" id="ARBA00010835"/>
    </source>
</evidence>